<keyword evidence="5" id="KW-1185">Reference proteome</keyword>
<dbReference type="GO" id="GO:0051537">
    <property type="term" value="F:2 iron, 2 sulfur cluster binding"/>
    <property type="evidence" value="ECO:0007669"/>
    <property type="project" value="InterPro"/>
</dbReference>
<dbReference type="GO" id="GO:0010506">
    <property type="term" value="P:regulation of autophagy"/>
    <property type="evidence" value="ECO:0007669"/>
    <property type="project" value="InterPro"/>
</dbReference>
<comment type="subcellular location">
    <subcellularLocation>
        <location evidence="1">Endoplasmic reticulum membrane</location>
        <topology evidence="1">Single-pass membrane protein</topology>
    </subcellularLocation>
</comment>
<dbReference type="InterPro" id="IPR042216">
    <property type="entry name" value="MitoNEET_CISD"/>
</dbReference>
<dbReference type="GO" id="GO:0005741">
    <property type="term" value="C:mitochondrial outer membrane"/>
    <property type="evidence" value="ECO:0007669"/>
    <property type="project" value="TreeGrafter"/>
</dbReference>
<evidence type="ECO:0000256" key="1">
    <source>
        <dbReference type="ARBA" id="ARBA00004389"/>
    </source>
</evidence>
<dbReference type="Pfam" id="PF10660">
    <property type="entry name" value="MitoNEET_N"/>
    <property type="match status" value="1"/>
</dbReference>
<protein>
    <recommendedName>
        <fullName evidence="3">Iron sulphur domain-containing protein</fullName>
    </recommendedName>
</protein>
<dbReference type="InterPro" id="IPR019610">
    <property type="entry name" value="FeS-contain_mitoNEET_N"/>
</dbReference>
<dbReference type="Proteomes" id="UP001153709">
    <property type="component" value="Chromosome 5"/>
</dbReference>
<dbReference type="PANTHER" id="PTHR13680:SF5">
    <property type="entry name" value="CDGSH IRON-SULFUR DOMAIN-CONTAINING PROTEIN 1"/>
    <property type="match status" value="1"/>
</dbReference>
<evidence type="ECO:0000259" key="3">
    <source>
        <dbReference type="Pfam" id="PF10660"/>
    </source>
</evidence>
<dbReference type="PANTHER" id="PTHR13680">
    <property type="entry name" value="CDGSH IRON-SULFUR DOMAIN-CONTAINING PROTEIN 1"/>
    <property type="match status" value="1"/>
</dbReference>
<evidence type="ECO:0000313" key="5">
    <source>
        <dbReference type="Proteomes" id="UP001153709"/>
    </source>
</evidence>
<gene>
    <name evidence="4" type="ORF">DIABBA_LOCUS7748</name>
</gene>
<organism evidence="4 5">
    <name type="scientific">Diabrotica balteata</name>
    <name type="common">Banded cucumber beetle</name>
    <dbReference type="NCBI Taxonomy" id="107213"/>
    <lineage>
        <taxon>Eukaryota</taxon>
        <taxon>Metazoa</taxon>
        <taxon>Ecdysozoa</taxon>
        <taxon>Arthropoda</taxon>
        <taxon>Hexapoda</taxon>
        <taxon>Insecta</taxon>
        <taxon>Pterygota</taxon>
        <taxon>Neoptera</taxon>
        <taxon>Endopterygota</taxon>
        <taxon>Coleoptera</taxon>
        <taxon>Polyphaga</taxon>
        <taxon>Cucujiformia</taxon>
        <taxon>Chrysomeloidea</taxon>
        <taxon>Chrysomelidae</taxon>
        <taxon>Galerucinae</taxon>
        <taxon>Diabroticina</taxon>
        <taxon>Diabroticites</taxon>
        <taxon>Diabrotica</taxon>
    </lineage>
</organism>
<name>A0A9N9XB03_DIABA</name>
<accession>A0A9N9XB03</accession>
<dbReference type="OrthoDB" id="449252at2759"/>
<dbReference type="GO" id="GO:0005789">
    <property type="term" value="C:endoplasmic reticulum membrane"/>
    <property type="evidence" value="ECO:0007669"/>
    <property type="project" value="UniProtKB-SubCell"/>
</dbReference>
<evidence type="ECO:0000313" key="4">
    <source>
        <dbReference type="EMBL" id="CAG9834448.1"/>
    </source>
</evidence>
<dbReference type="InterPro" id="IPR045131">
    <property type="entry name" value="CISD1/2"/>
</dbReference>
<proteinExistence type="inferred from homology"/>
<dbReference type="AlphaFoldDB" id="A0A9N9XB03"/>
<reference evidence="4" key="1">
    <citation type="submission" date="2022-01" db="EMBL/GenBank/DDBJ databases">
        <authorList>
            <person name="King R."/>
        </authorList>
    </citation>
    <scope>NUCLEOTIDE SEQUENCE</scope>
</reference>
<dbReference type="Gene3D" id="3.40.5.90">
    <property type="entry name" value="CDGSH iron-sulfur domain, mitoNEET-type"/>
    <property type="match status" value="1"/>
</dbReference>
<comment type="similarity">
    <text evidence="2">Belongs to the CISD protein family. CISD2 subfamily.</text>
</comment>
<evidence type="ECO:0000256" key="2">
    <source>
        <dbReference type="ARBA" id="ARBA00008624"/>
    </source>
</evidence>
<dbReference type="EMBL" id="OU898280">
    <property type="protein sequence ID" value="CAG9834448.1"/>
    <property type="molecule type" value="Genomic_DNA"/>
</dbReference>
<feature type="domain" description="Iron sulphur" evidence="3">
    <location>
        <begin position="1"/>
        <end position="63"/>
    </location>
</feature>
<sequence length="110" mass="11788">MQPIAYLVKEALPNYLSNLPIPDTIGGWFGLGLKDIVALVPPAAVVAGITYMSYKAFCPKGRCGSKSGCSAVNPGILKQSDKVVDSVDIEDIADKAVFCRCWRSKKLALL</sequence>